<dbReference type="SMART" id="SM00355">
    <property type="entry name" value="ZnF_C2H2"/>
    <property type="match status" value="3"/>
</dbReference>
<keyword evidence="1" id="KW-0479">Metal-binding</keyword>
<dbReference type="PROSITE" id="PS50157">
    <property type="entry name" value="ZINC_FINGER_C2H2_2"/>
    <property type="match status" value="3"/>
</dbReference>
<dbReference type="InterPro" id="IPR013087">
    <property type="entry name" value="Znf_C2H2_type"/>
</dbReference>
<feature type="compositionally biased region" description="Low complexity" evidence="7">
    <location>
        <begin position="215"/>
        <end position="233"/>
    </location>
</feature>
<evidence type="ECO:0000256" key="3">
    <source>
        <dbReference type="ARBA" id="ARBA00022771"/>
    </source>
</evidence>
<reference evidence="9 10" key="1">
    <citation type="submission" date="2015-01" db="EMBL/GenBank/DDBJ databases">
        <title>Evolution of Trichinella species and genotypes.</title>
        <authorList>
            <person name="Korhonen P.K."/>
            <person name="Edoardo P."/>
            <person name="Giuseppe L.R."/>
            <person name="Gasser R.B."/>
        </authorList>
    </citation>
    <scope>NUCLEOTIDE SEQUENCE [LARGE SCALE GENOMIC DNA]</scope>
    <source>
        <strain evidence="9">ISS417</strain>
    </source>
</reference>
<keyword evidence="2" id="KW-0677">Repeat</keyword>
<gene>
    <name evidence="9" type="primary">ZSCAN5B</name>
    <name evidence="9" type="ORF">T05_428</name>
</gene>
<feature type="region of interest" description="Disordered" evidence="7">
    <location>
        <begin position="202"/>
        <end position="239"/>
    </location>
</feature>
<dbReference type="GO" id="GO:0008270">
    <property type="term" value="F:zinc ion binding"/>
    <property type="evidence" value="ECO:0007669"/>
    <property type="project" value="UniProtKB-KW"/>
</dbReference>
<feature type="domain" description="C2H2-type" evidence="8">
    <location>
        <begin position="97"/>
        <end position="124"/>
    </location>
</feature>
<dbReference type="PANTHER" id="PTHR24379">
    <property type="entry name" value="KRAB AND ZINC FINGER DOMAIN-CONTAINING"/>
    <property type="match status" value="1"/>
</dbReference>
<dbReference type="Gene3D" id="3.30.160.60">
    <property type="entry name" value="Classic Zinc Finger"/>
    <property type="match status" value="2"/>
</dbReference>
<organism evidence="9 10">
    <name type="scientific">Trichinella murrelli</name>
    <dbReference type="NCBI Taxonomy" id="144512"/>
    <lineage>
        <taxon>Eukaryota</taxon>
        <taxon>Metazoa</taxon>
        <taxon>Ecdysozoa</taxon>
        <taxon>Nematoda</taxon>
        <taxon>Enoplea</taxon>
        <taxon>Dorylaimia</taxon>
        <taxon>Trichinellida</taxon>
        <taxon>Trichinellidae</taxon>
        <taxon>Trichinella</taxon>
    </lineage>
</organism>
<dbReference type="Pfam" id="PF00096">
    <property type="entry name" value="zf-C2H2"/>
    <property type="match status" value="1"/>
</dbReference>
<dbReference type="PROSITE" id="PS00028">
    <property type="entry name" value="ZINC_FINGER_C2H2_1"/>
    <property type="match status" value="3"/>
</dbReference>
<evidence type="ECO:0000256" key="4">
    <source>
        <dbReference type="ARBA" id="ARBA00022833"/>
    </source>
</evidence>
<evidence type="ECO:0000256" key="6">
    <source>
        <dbReference type="SAM" id="Coils"/>
    </source>
</evidence>
<evidence type="ECO:0000256" key="5">
    <source>
        <dbReference type="PROSITE-ProRule" id="PRU00042"/>
    </source>
</evidence>
<evidence type="ECO:0000259" key="8">
    <source>
        <dbReference type="PROSITE" id="PS50157"/>
    </source>
</evidence>
<keyword evidence="3 5" id="KW-0863">Zinc-finger</keyword>
<evidence type="ECO:0000256" key="1">
    <source>
        <dbReference type="ARBA" id="ARBA00022723"/>
    </source>
</evidence>
<dbReference type="EMBL" id="JYDJ01000005">
    <property type="protein sequence ID" value="KRX50567.1"/>
    <property type="molecule type" value="Genomic_DNA"/>
</dbReference>
<keyword evidence="10" id="KW-1185">Reference proteome</keyword>
<evidence type="ECO:0000256" key="7">
    <source>
        <dbReference type="SAM" id="MobiDB-lite"/>
    </source>
</evidence>
<dbReference type="PANTHER" id="PTHR24379:SF121">
    <property type="entry name" value="C2H2-TYPE DOMAIN-CONTAINING PROTEIN"/>
    <property type="match status" value="1"/>
</dbReference>
<dbReference type="STRING" id="144512.A0A0V0UID6"/>
<feature type="domain" description="C2H2-type" evidence="8">
    <location>
        <begin position="69"/>
        <end position="96"/>
    </location>
</feature>
<name>A0A0V0UID6_9BILA</name>
<proteinExistence type="predicted"/>
<dbReference type="InterPro" id="IPR036236">
    <property type="entry name" value="Znf_C2H2_sf"/>
</dbReference>
<evidence type="ECO:0000256" key="2">
    <source>
        <dbReference type="ARBA" id="ARBA00022737"/>
    </source>
</evidence>
<keyword evidence="4" id="KW-0862">Zinc</keyword>
<dbReference type="AlphaFoldDB" id="A0A0V0UID6"/>
<feature type="coiled-coil region" evidence="6">
    <location>
        <begin position="164"/>
        <end position="191"/>
    </location>
</feature>
<accession>A0A0V0UID6</accession>
<protein>
    <submittedName>
        <fullName evidence="9">Zinc finger and SCAN domain-containing protein 5B</fullName>
    </submittedName>
</protein>
<evidence type="ECO:0000313" key="9">
    <source>
        <dbReference type="EMBL" id="KRX50567.1"/>
    </source>
</evidence>
<evidence type="ECO:0000313" key="10">
    <source>
        <dbReference type="Proteomes" id="UP000055048"/>
    </source>
</evidence>
<comment type="caution">
    <text evidence="9">The sequence shown here is derived from an EMBL/GenBank/DDBJ whole genome shotgun (WGS) entry which is preliminary data.</text>
</comment>
<keyword evidence="6" id="KW-0175">Coiled coil</keyword>
<dbReference type="OrthoDB" id="8114442at2759"/>
<sequence>MLQNFTNKPFTESCQFLNVMMLRCANGWFVESSFSFEQSVIFCGHSGHKKFHRRILFEHRIHFQMETNYFCKFCNKDFPTCSRYQMHMNIHFGIRPFACQTCGKRFNNRGARYNHMKMHSNVLPYECPLCQKAFHWELSLKRHLKSHANRGHIMDIMVDTIYKKQIEQQKLKKKEEKKRQLMNQIRLQQSSLVNSERVSQPVVKNENSQEVAACSPNATSTANTPNTANPRSPIHQPQSSANNFVGLGQNEHSGNNETHPYHGTDKMIKAENTAENQICGVNMPSVAHQAFQNTAVYKPYIICVGRPSNAIPRPPLPTIVGLRENGYNTNNYTHPYYGTYKMIKAENSTEIPQICGVNMPSVAHQTFQKTAAYNPNVNSANKPIPEVPGCLFPEIS</sequence>
<dbReference type="Proteomes" id="UP000055048">
    <property type="component" value="Unassembled WGS sequence"/>
</dbReference>
<dbReference type="FunFam" id="3.30.160.60:FF:000110">
    <property type="entry name" value="Zinc finger protein-like"/>
    <property type="match status" value="1"/>
</dbReference>
<dbReference type="SUPFAM" id="SSF57667">
    <property type="entry name" value="beta-beta-alpha zinc fingers"/>
    <property type="match status" value="2"/>
</dbReference>
<feature type="domain" description="C2H2-type" evidence="8">
    <location>
        <begin position="125"/>
        <end position="152"/>
    </location>
</feature>